<evidence type="ECO:0000313" key="6">
    <source>
        <dbReference type="Proteomes" id="UP000749646"/>
    </source>
</evidence>
<dbReference type="Proteomes" id="UP000749646">
    <property type="component" value="Unassembled WGS sequence"/>
</dbReference>
<dbReference type="PANTHER" id="PTHR10887:SF445">
    <property type="entry name" value="NFX1-TYPE ZINC FINGER-CONTAINING PROTEIN 1"/>
    <property type="match status" value="1"/>
</dbReference>
<evidence type="ECO:0008006" key="7">
    <source>
        <dbReference type="Google" id="ProtNLM"/>
    </source>
</evidence>
<keyword evidence="6" id="KW-1185">Reference proteome</keyword>
<gene>
    <name evidence="5" type="ORF">BGZ65_002278</name>
</gene>
<dbReference type="Pfam" id="PF13087">
    <property type="entry name" value="AAA_12"/>
    <property type="match status" value="1"/>
</dbReference>
<evidence type="ECO:0000259" key="3">
    <source>
        <dbReference type="Pfam" id="PF13086"/>
    </source>
</evidence>
<dbReference type="Gene3D" id="3.40.50.300">
    <property type="entry name" value="P-loop containing nucleotide triphosphate hydrolases"/>
    <property type="match status" value="2"/>
</dbReference>
<feature type="domain" description="DNA2/NAM7 helicase helicase" evidence="3">
    <location>
        <begin position="260"/>
        <end position="592"/>
    </location>
</feature>
<protein>
    <recommendedName>
        <fullName evidence="7">P-loop containing nucleoside triphosphate hydrolase protein</fullName>
    </recommendedName>
</protein>
<dbReference type="GO" id="GO:0031048">
    <property type="term" value="P:regulatory ncRNA-mediated heterochromatin formation"/>
    <property type="evidence" value="ECO:0007669"/>
    <property type="project" value="TreeGrafter"/>
</dbReference>
<dbReference type="SUPFAM" id="SSF52540">
    <property type="entry name" value="P-loop containing nucleoside triphosphate hydrolases"/>
    <property type="match status" value="1"/>
</dbReference>
<reference evidence="5" key="1">
    <citation type="journal article" date="2020" name="Fungal Divers.">
        <title>Resolving the Mortierellaceae phylogeny through synthesis of multi-gene phylogenetics and phylogenomics.</title>
        <authorList>
            <person name="Vandepol N."/>
            <person name="Liber J."/>
            <person name="Desiro A."/>
            <person name="Na H."/>
            <person name="Kennedy M."/>
            <person name="Barry K."/>
            <person name="Grigoriev I.V."/>
            <person name="Miller A.N."/>
            <person name="O'Donnell K."/>
            <person name="Stajich J.E."/>
            <person name="Bonito G."/>
        </authorList>
    </citation>
    <scope>NUCLEOTIDE SEQUENCE</scope>
    <source>
        <strain evidence="5">MES-2147</strain>
    </source>
</reference>
<feature type="non-terminal residue" evidence="5">
    <location>
        <position position="993"/>
    </location>
</feature>
<dbReference type="EMBL" id="JAAAHW010006642">
    <property type="protein sequence ID" value="KAF9957029.1"/>
    <property type="molecule type" value="Genomic_DNA"/>
</dbReference>
<evidence type="ECO:0000256" key="1">
    <source>
        <dbReference type="SAM" id="Coils"/>
    </source>
</evidence>
<dbReference type="CDD" id="cd18808">
    <property type="entry name" value="SF1_C_Upf1"/>
    <property type="match status" value="1"/>
</dbReference>
<organism evidence="5 6">
    <name type="scientific">Modicella reniformis</name>
    <dbReference type="NCBI Taxonomy" id="1440133"/>
    <lineage>
        <taxon>Eukaryota</taxon>
        <taxon>Fungi</taxon>
        <taxon>Fungi incertae sedis</taxon>
        <taxon>Mucoromycota</taxon>
        <taxon>Mortierellomycotina</taxon>
        <taxon>Mortierellomycetes</taxon>
        <taxon>Mortierellales</taxon>
        <taxon>Mortierellaceae</taxon>
        <taxon>Modicella</taxon>
    </lineage>
</organism>
<dbReference type="InterPro" id="IPR041677">
    <property type="entry name" value="DNA2/NAM7_AAA_11"/>
</dbReference>
<feature type="region of interest" description="Disordered" evidence="2">
    <location>
        <begin position="408"/>
        <end position="427"/>
    </location>
</feature>
<evidence type="ECO:0000313" key="5">
    <source>
        <dbReference type="EMBL" id="KAF9957029.1"/>
    </source>
</evidence>
<dbReference type="GO" id="GO:0004386">
    <property type="term" value="F:helicase activity"/>
    <property type="evidence" value="ECO:0007669"/>
    <property type="project" value="InterPro"/>
</dbReference>
<feature type="coiled-coil region" evidence="1">
    <location>
        <begin position="494"/>
        <end position="525"/>
    </location>
</feature>
<evidence type="ECO:0000259" key="4">
    <source>
        <dbReference type="Pfam" id="PF13087"/>
    </source>
</evidence>
<dbReference type="InterPro" id="IPR041679">
    <property type="entry name" value="DNA2/NAM7-like_C"/>
</dbReference>
<dbReference type="InterPro" id="IPR045055">
    <property type="entry name" value="DNA2/NAM7-like"/>
</dbReference>
<accession>A0A9P6J1E8</accession>
<dbReference type="InterPro" id="IPR047187">
    <property type="entry name" value="SF1_C_Upf1"/>
</dbReference>
<dbReference type="AlphaFoldDB" id="A0A9P6J1E8"/>
<dbReference type="FunFam" id="3.40.50.300:FF:001660">
    <property type="entry name" value="NF-X1 finger and helicase protein, putative"/>
    <property type="match status" value="1"/>
</dbReference>
<feature type="domain" description="DNA2/NAM7 helicase-like C-terminal" evidence="4">
    <location>
        <begin position="609"/>
        <end position="838"/>
    </location>
</feature>
<name>A0A9P6J1E8_9FUNG</name>
<dbReference type="OrthoDB" id="2423195at2759"/>
<proteinExistence type="predicted"/>
<dbReference type="CDD" id="cd17936">
    <property type="entry name" value="EEXXEc_NFX1"/>
    <property type="match status" value="1"/>
</dbReference>
<dbReference type="Pfam" id="PF13086">
    <property type="entry name" value="AAA_11"/>
    <property type="match status" value="1"/>
</dbReference>
<dbReference type="GO" id="GO:0031380">
    <property type="term" value="C:nuclear RNA-directed RNA polymerase complex"/>
    <property type="evidence" value="ECO:0007669"/>
    <property type="project" value="TreeGrafter"/>
</dbReference>
<keyword evidence="1" id="KW-0175">Coiled coil</keyword>
<comment type="caution">
    <text evidence="5">The sequence shown here is derived from an EMBL/GenBank/DDBJ whole genome shotgun (WGS) entry which is preliminary data.</text>
</comment>
<feature type="compositionally biased region" description="Polar residues" evidence="2">
    <location>
        <begin position="412"/>
        <end position="425"/>
    </location>
</feature>
<dbReference type="InterPro" id="IPR027417">
    <property type="entry name" value="P-loop_NTPase"/>
</dbReference>
<evidence type="ECO:0000256" key="2">
    <source>
        <dbReference type="SAM" id="MobiDB-lite"/>
    </source>
</evidence>
<sequence length="993" mass="111715">NGLRAFLDTLARKQKSQGDLLRQGTNRGQNDDVHVDVYGSVRFFGLDCGKRAIYSTVSFAQPYQGNRVTKAKRVEFWEQSQKRLMQGSLVFFVRCNIVGPSSAQDWPAAQVVPGIVAYRNINSLAKDGRYSRIHISLTDPKSYVTILNATSSYQSKGSHEQWYLVEPSGGFFESYRSALGALQNRLPTAFPFGKYLAPTEEETETMLATGVRVDPPMYARSPNFRFDLSILLKGRGFKLDVTNPVSIAKGIKVLQESKVLDITQSKALVEALSREVALVNGPPGTGKTRTGVELMRVLLHNKQAMDNRPILCICYTNHALDQFLEHLLDKEITNIIRVGSRSKSERLGLCNLRVRQKTTRKSFQMRKANRESNQKWKFLSGAIKELQTALRSDVLSWKNMEPYLANGPDQWKQFNQPRLPSGSSSDEYKDDGFTRFRQWLVDIDGGEWRGEDLEPHTHETRGTDRPLELLNGDVWEMSSPERKTLSDSWKPVVREFMMNNLAELLEEAKKTIDAKDTLFDEIRQKTLCQASVIGMTTSGAAKHQALISAVAPKIIICEEAGEVVESHILAALSDSTQHLILIGDHLQLRPQIQTYNLSSDSAVGRHHNLDISLFERLVTAKKNPLPMSQLTIQRRMRPEISSLIRNTLYPGLEDGENVNYPHVNGMNTDLYFMDHAHPQDSKDEFGVQSFANTFEVKMVEALVHYLIMNGYNCPGDIAVLTPYLGQLSKLRRCLSDSFMLVMNEQDQEQLDMHDARNESETASSVSKNISLQSQITLQTIDNYQGEEAKIVIISLVRSDVHDDGTVTSFASIGFLKSPNRTNVLLSRAQHGMYLIGNANLMEKAKHGIWPQIVRELRESDRVGEGFPIVCKNHPDIVNVVNTPEMFKKIAPNGGCDRPCGYNMSCGHICPLMCKLEEPGLPSAILGTKNTSMSSVLSDAYAFIHTAIMSVLKHVQKNVETVWRFLSRLLSPDVTKSRIRQSFNAWSRSLRTCH</sequence>
<dbReference type="PANTHER" id="PTHR10887">
    <property type="entry name" value="DNA2/NAM7 HELICASE FAMILY"/>
    <property type="match status" value="1"/>
</dbReference>